<gene>
    <name evidence="2" type="ORF">B2A_02869</name>
</gene>
<dbReference type="InterPro" id="IPR035919">
    <property type="entry name" value="EAL_sf"/>
</dbReference>
<evidence type="ECO:0000259" key="1">
    <source>
        <dbReference type="PROSITE" id="PS50883"/>
    </source>
</evidence>
<organism evidence="2">
    <name type="scientific">mine drainage metagenome</name>
    <dbReference type="NCBI Taxonomy" id="410659"/>
    <lineage>
        <taxon>unclassified sequences</taxon>
        <taxon>metagenomes</taxon>
        <taxon>ecological metagenomes</taxon>
    </lineage>
</organism>
<comment type="caution">
    <text evidence="2">The sequence shown here is derived from an EMBL/GenBank/DDBJ whole genome shotgun (WGS) entry which is preliminary data.</text>
</comment>
<proteinExistence type="predicted"/>
<reference evidence="2" key="2">
    <citation type="journal article" date="2014" name="ISME J.">
        <title>Microbial stratification in low pH oxic and suboxic macroscopic growths along an acid mine drainage.</title>
        <authorList>
            <person name="Mendez-Garcia C."/>
            <person name="Mesa V."/>
            <person name="Sprenger R.R."/>
            <person name="Richter M."/>
            <person name="Diez M.S."/>
            <person name="Solano J."/>
            <person name="Bargiela R."/>
            <person name="Golyshina O.V."/>
            <person name="Manteca A."/>
            <person name="Ramos J.L."/>
            <person name="Gallego J.R."/>
            <person name="Llorente I."/>
            <person name="Martins Dos Santos V.A."/>
            <person name="Jensen O.N."/>
            <person name="Pelaez A.I."/>
            <person name="Sanchez J."/>
            <person name="Ferrer M."/>
        </authorList>
    </citation>
    <scope>NUCLEOTIDE SEQUENCE</scope>
</reference>
<dbReference type="GO" id="GO:0071111">
    <property type="term" value="F:cyclic-guanylate-specific phosphodiesterase activity"/>
    <property type="evidence" value="ECO:0007669"/>
    <property type="project" value="InterPro"/>
</dbReference>
<dbReference type="AlphaFoldDB" id="T1AP19"/>
<dbReference type="PROSITE" id="PS50883">
    <property type="entry name" value="EAL"/>
    <property type="match status" value="1"/>
</dbReference>
<accession>T1AP19</accession>
<evidence type="ECO:0000313" key="2">
    <source>
        <dbReference type="EMBL" id="EQD62341.1"/>
    </source>
</evidence>
<dbReference type="Pfam" id="PF00563">
    <property type="entry name" value="EAL"/>
    <property type="match status" value="1"/>
</dbReference>
<dbReference type="SUPFAM" id="SSF141868">
    <property type="entry name" value="EAL domain-like"/>
    <property type="match status" value="1"/>
</dbReference>
<reference evidence="2" key="1">
    <citation type="submission" date="2013-08" db="EMBL/GenBank/DDBJ databases">
        <authorList>
            <person name="Mendez C."/>
            <person name="Richter M."/>
            <person name="Ferrer M."/>
            <person name="Sanchez J."/>
        </authorList>
    </citation>
    <scope>NUCLEOTIDE SEQUENCE</scope>
</reference>
<dbReference type="PANTHER" id="PTHR33121">
    <property type="entry name" value="CYCLIC DI-GMP PHOSPHODIESTERASE PDEF"/>
    <property type="match status" value="1"/>
</dbReference>
<dbReference type="Gene3D" id="3.20.20.450">
    <property type="entry name" value="EAL domain"/>
    <property type="match status" value="1"/>
</dbReference>
<dbReference type="EMBL" id="AUZZ01001946">
    <property type="protein sequence ID" value="EQD62341.1"/>
    <property type="molecule type" value="Genomic_DNA"/>
</dbReference>
<name>T1AP19_9ZZZZ</name>
<dbReference type="InterPro" id="IPR050706">
    <property type="entry name" value="Cyclic-di-GMP_PDE-like"/>
</dbReference>
<sequence>QDLARDPIKALSLIRTVVQIGHDLGRDVVAEGLEDEGIVEAACQLRCTFGQGYGLARPMPATALAEWVKTRAFHGRKGPALQSWVGALAYKWMMMHDALCVRLPGELASCPVTEFLEAQEIHDEHVLHWHWQVHEESDESVRVQAMRHMLQWMADKVRAM</sequence>
<feature type="domain" description="EAL" evidence="1">
    <location>
        <begin position="1"/>
        <end position="72"/>
    </location>
</feature>
<dbReference type="PANTHER" id="PTHR33121:SF70">
    <property type="entry name" value="SIGNALING PROTEIN YKOW"/>
    <property type="match status" value="1"/>
</dbReference>
<protein>
    <submittedName>
        <fullName evidence="2">Diguanylate cyclase/phosphodiesterase with PAS/PAC and GAF sensor(S)</fullName>
    </submittedName>
</protein>
<feature type="non-terminal residue" evidence="2">
    <location>
        <position position="1"/>
    </location>
</feature>
<dbReference type="InterPro" id="IPR001633">
    <property type="entry name" value="EAL_dom"/>
</dbReference>